<organism evidence="3 4">
    <name type="scientific">candidate division WWE3 bacterium CG10_big_fil_rev_8_21_14_0_10_32_10</name>
    <dbReference type="NCBI Taxonomy" id="1975090"/>
    <lineage>
        <taxon>Bacteria</taxon>
        <taxon>Katanobacteria</taxon>
    </lineage>
</organism>
<protein>
    <recommendedName>
        <fullName evidence="2">SpoVT-AbrB domain-containing protein</fullName>
    </recommendedName>
</protein>
<dbReference type="AlphaFoldDB" id="A0A2H0RC81"/>
<dbReference type="InterPro" id="IPR007159">
    <property type="entry name" value="SpoVT-AbrB_dom"/>
</dbReference>
<feature type="domain" description="SpoVT-AbrB" evidence="2">
    <location>
        <begin position="3"/>
        <end position="50"/>
    </location>
</feature>
<name>A0A2H0RC81_UNCKA</name>
<evidence type="ECO:0000259" key="2">
    <source>
        <dbReference type="PROSITE" id="PS51740"/>
    </source>
</evidence>
<evidence type="ECO:0000313" key="4">
    <source>
        <dbReference type="Proteomes" id="UP000230214"/>
    </source>
</evidence>
<evidence type="ECO:0000313" key="3">
    <source>
        <dbReference type="EMBL" id="PIR43435.1"/>
    </source>
</evidence>
<keyword evidence="1" id="KW-0238">DNA-binding</keyword>
<gene>
    <name evidence="3" type="ORF">COV24_02750</name>
</gene>
<sequence>MRKKIIKVGNSYAITIAKDFLKKQNLKAGDEVEVKTNSKLGIFTLRTTKSHADTSITPEFKNWVDTYIKENKMLLEKLATS</sequence>
<reference evidence="3 4" key="1">
    <citation type="submission" date="2017-09" db="EMBL/GenBank/DDBJ databases">
        <title>Depth-based differentiation of microbial function through sediment-hosted aquifers and enrichment of novel symbionts in the deep terrestrial subsurface.</title>
        <authorList>
            <person name="Probst A.J."/>
            <person name="Ladd B."/>
            <person name="Jarett J.K."/>
            <person name="Geller-Mcgrath D.E."/>
            <person name="Sieber C.M."/>
            <person name="Emerson J.B."/>
            <person name="Anantharaman K."/>
            <person name="Thomas B.C."/>
            <person name="Malmstrom R."/>
            <person name="Stieglmeier M."/>
            <person name="Klingl A."/>
            <person name="Woyke T."/>
            <person name="Ryan C.M."/>
            <person name="Banfield J.F."/>
        </authorList>
    </citation>
    <scope>NUCLEOTIDE SEQUENCE [LARGE SCALE GENOMIC DNA]</scope>
    <source>
        <strain evidence="3">CG10_big_fil_rev_8_21_14_0_10_32_10</strain>
    </source>
</reference>
<accession>A0A2H0RC81</accession>
<proteinExistence type="predicted"/>
<dbReference type="PROSITE" id="PS51740">
    <property type="entry name" value="SPOVT_ABRB"/>
    <property type="match status" value="1"/>
</dbReference>
<dbReference type="Proteomes" id="UP000230214">
    <property type="component" value="Unassembled WGS sequence"/>
</dbReference>
<dbReference type="GO" id="GO:0003677">
    <property type="term" value="F:DNA binding"/>
    <property type="evidence" value="ECO:0007669"/>
    <property type="project" value="UniProtKB-UniRule"/>
</dbReference>
<dbReference type="Gene3D" id="2.10.260.10">
    <property type="match status" value="1"/>
</dbReference>
<dbReference type="EMBL" id="PCXU01000024">
    <property type="protein sequence ID" value="PIR43435.1"/>
    <property type="molecule type" value="Genomic_DNA"/>
</dbReference>
<dbReference type="SMART" id="SM00966">
    <property type="entry name" value="SpoVT_AbrB"/>
    <property type="match status" value="1"/>
</dbReference>
<dbReference type="InterPro" id="IPR037914">
    <property type="entry name" value="SpoVT-AbrB_sf"/>
</dbReference>
<dbReference type="Pfam" id="PF04014">
    <property type="entry name" value="MazE_antitoxin"/>
    <property type="match status" value="1"/>
</dbReference>
<dbReference type="SUPFAM" id="SSF89447">
    <property type="entry name" value="AbrB/MazE/MraZ-like"/>
    <property type="match status" value="1"/>
</dbReference>
<comment type="caution">
    <text evidence="3">The sequence shown here is derived from an EMBL/GenBank/DDBJ whole genome shotgun (WGS) entry which is preliminary data.</text>
</comment>
<evidence type="ECO:0000256" key="1">
    <source>
        <dbReference type="PROSITE-ProRule" id="PRU01076"/>
    </source>
</evidence>